<evidence type="ECO:0000313" key="1">
    <source>
        <dbReference type="EMBL" id="MFC5476358.1"/>
    </source>
</evidence>
<reference evidence="2" key="1">
    <citation type="journal article" date="2019" name="Int. J. Syst. Evol. Microbiol.">
        <title>The Global Catalogue of Microorganisms (GCM) 10K type strain sequencing project: providing services to taxonomists for standard genome sequencing and annotation.</title>
        <authorList>
            <consortium name="The Broad Institute Genomics Platform"/>
            <consortium name="The Broad Institute Genome Sequencing Center for Infectious Disease"/>
            <person name="Wu L."/>
            <person name="Ma J."/>
        </authorList>
    </citation>
    <scope>NUCLEOTIDE SEQUENCE [LARGE SCALE GENOMIC DNA]</scope>
    <source>
        <strain evidence="2">JCM 17066</strain>
    </source>
</reference>
<evidence type="ECO:0000313" key="2">
    <source>
        <dbReference type="Proteomes" id="UP001596045"/>
    </source>
</evidence>
<accession>A0ABW0MEK7</accession>
<proteinExistence type="predicted"/>
<gene>
    <name evidence="1" type="ORF">ACFPM8_20530</name>
</gene>
<dbReference type="RefSeq" id="WP_379000478.1">
    <property type="nucleotide sequence ID" value="NZ_JBHSMT010000030.1"/>
</dbReference>
<organism evidence="1 2">
    <name type="scientific">Paraherbaspirillum soli</name>
    <dbReference type="NCBI Taxonomy" id="631222"/>
    <lineage>
        <taxon>Bacteria</taxon>
        <taxon>Pseudomonadati</taxon>
        <taxon>Pseudomonadota</taxon>
        <taxon>Betaproteobacteria</taxon>
        <taxon>Burkholderiales</taxon>
        <taxon>Oxalobacteraceae</taxon>
        <taxon>Paraherbaspirillum</taxon>
    </lineage>
</organism>
<keyword evidence="2" id="KW-1185">Reference proteome</keyword>
<comment type="caution">
    <text evidence="1">The sequence shown here is derived from an EMBL/GenBank/DDBJ whole genome shotgun (WGS) entry which is preliminary data.</text>
</comment>
<dbReference type="Proteomes" id="UP001596045">
    <property type="component" value="Unassembled WGS sequence"/>
</dbReference>
<sequence>MLNKALYTDSHDHLRHLHYIKLLAEELKRPVQEITPVYEEILMLLKEQAQIHDYLAIFVSRRVRLTFHKISQARSAGQDWRQLI</sequence>
<name>A0ABW0MEK7_9BURK</name>
<dbReference type="EMBL" id="JBHSMT010000030">
    <property type="protein sequence ID" value="MFC5476358.1"/>
    <property type="molecule type" value="Genomic_DNA"/>
</dbReference>
<dbReference type="Pfam" id="PF12085">
    <property type="entry name" value="DUF3562"/>
    <property type="match status" value="1"/>
</dbReference>
<dbReference type="InterPro" id="IPR021945">
    <property type="entry name" value="DUF3562"/>
</dbReference>
<protein>
    <submittedName>
        <fullName evidence="1">DUF3562 domain-containing protein</fullName>
    </submittedName>
</protein>